<keyword evidence="4" id="KW-1185">Reference proteome</keyword>
<dbReference type="Pfam" id="PF00106">
    <property type="entry name" value="adh_short"/>
    <property type="match status" value="1"/>
</dbReference>
<sequence length="263" mass="28820">MTELPDADRLTALVTGATAGIGAEFARQLADRGLDLVLVARDECRLRASAAQLAERYAVDVQVLVADLTVPQERAAVEARLASAPIQVLVNNAGFGLPLDFDLNPVDDEVRQLDLLATVPLRLTHAVLPQMIARRSGTVITVASLAGYAPLTTYSAAKAWAVVFSRWANAYYRPAGVTITALAPGFVRTEFHERMGIARESMAPRWLWLEVEPLVRAALRDADRGRAVSIPSLRYKLLSLVMGAIPMRLVTANARRTRWARRR</sequence>
<dbReference type="PRINTS" id="PR00081">
    <property type="entry name" value="GDHRDH"/>
</dbReference>
<evidence type="ECO:0000313" key="3">
    <source>
        <dbReference type="EMBL" id="MDO7882488.1"/>
    </source>
</evidence>
<dbReference type="Gene3D" id="3.40.50.720">
    <property type="entry name" value="NAD(P)-binding Rossmann-like Domain"/>
    <property type="match status" value="1"/>
</dbReference>
<gene>
    <name evidence="3" type="ORF">Q5716_09655</name>
</gene>
<dbReference type="Proteomes" id="UP001241072">
    <property type="component" value="Unassembled WGS sequence"/>
</dbReference>
<dbReference type="PANTHER" id="PTHR43899:SF13">
    <property type="entry name" value="RH59310P"/>
    <property type="match status" value="1"/>
</dbReference>
<dbReference type="InterPro" id="IPR036291">
    <property type="entry name" value="NAD(P)-bd_dom_sf"/>
</dbReference>
<name>A0ABT9BPY1_9MICO</name>
<comment type="similarity">
    <text evidence="1">Belongs to the short-chain dehydrogenases/reductases (SDR) family.</text>
</comment>
<keyword evidence="2" id="KW-0560">Oxidoreductase</keyword>
<dbReference type="PANTHER" id="PTHR43899">
    <property type="entry name" value="RH59310P"/>
    <property type="match status" value="1"/>
</dbReference>
<dbReference type="SUPFAM" id="SSF51735">
    <property type="entry name" value="NAD(P)-binding Rossmann-fold domains"/>
    <property type="match status" value="1"/>
</dbReference>
<dbReference type="InterPro" id="IPR051019">
    <property type="entry name" value="VLCFA-Steroid_DH"/>
</dbReference>
<dbReference type="PIRSF" id="PIRSF000126">
    <property type="entry name" value="11-beta-HSD1"/>
    <property type="match status" value="1"/>
</dbReference>
<dbReference type="InterPro" id="IPR002347">
    <property type="entry name" value="SDR_fam"/>
</dbReference>
<organism evidence="3 4">
    <name type="scientific">Antiquaquibacter soli</name>
    <dbReference type="NCBI Taxonomy" id="3064523"/>
    <lineage>
        <taxon>Bacteria</taxon>
        <taxon>Bacillati</taxon>
        <taxon>Actinomycetota</taxon>
        <taxon>Actinomycetes</taxon>
        <taxon>Micrococcales</taxon>
        <taxon>Microbacteriaceae</taxon>
        <taxon>Antiquaquibacter</taxon>
    </lineage>
</organism>
<accession>A0ABT9BPY1</accession>
<comment type="caution">
    <text evidence="3">The sequence shown here is derived from an EMBL/GenBank/DDBJ whole genome shotgun (WGS) entry which is preliminary data.</text>
</comment>
<dbReference type="RefSeq" id="WP_305002863.1">
    <property type="nucleotide sequence ID" value="NZ_JAUQUB010000001.1"/>
</dbReference>
<protein>
    <submittedName>
        <fullName evidence="3">SDR family NAD(P)-dependent oxidoreductase</fullName>
    </submittedName>
</protein>
<evidence type="ECO:0000313" key="4">
    <source>
        <dbReference type="Proteomes" id="UP001241072"/>
    </source>
</evidence>
<evidence type="ECO:0000256" key="2">
    <source>
        <dbReference type="ARBA" id="ARBA00023002"/>
    </source>
</evidence>
<evidence type="ECO:0000256" key="1">
    <source>
        <dbReference type="ARBA" id="ARBA00006484"/>
    </source>
</evidence>
<proteinExistence type="inferred from homology"/>
<reference evidence="3 4" key="1">
    <citation type="submission" date="2023-07" db="EMBL/GenBank/DDBJ databases">
        <title>Protaetiibacter sp. nov WY-16 isolated from soil.</title>
        <authorList>
            <person name="Liu B."/>
            <person name="Wan Y."/>
        </authorList>
    </citation>
    <scope>NUCLEOTIDE SEQUENCE [LARGE SCALE GENOMIC DNA]</scope>
    <source>
        <strain evidence="3 4">WY-16</strain>
    </source>
</reference>
<dbReference type="EMBL" id="JAUQUB010000001">
    <property type="protein sequence ID" value="MDO7882488.1"/>
    <property type="molecule type" value="Genomic_DNA"/>
</dbReference>